<evidence type="ECO:0000259" key="13">
    <source>
        <dbReference type="PROSITE" id="PS51194"/>
    </source>
</evidence>
<evidence type="ECO:0000259" key="12">
    <source>
        <dbReference type="PROSITE" id="PS51192"/>
    </source>
</evidence>
<dbReference type="VEuPathDB" id="FungiDB:ASPVEDRAFT_140381"/>
<dbReference type="Pfam" id="PF00176">
    <property type="entry name" value="SNF2-rel_dom"/>
    <property type="match status" value="1"/>
</dbReference>
<keyword evidence="7" id="KW-0067">ATP-binding</keyword>
<keyword evidence="5" id="KW-0378">Hydrolase</keyword>
<dbReference type="RefSeq" id="XP_040672548.1">
    <property type="nucleotide sequence ID" value="XM_040807653.1"/>
</dbReference>
<evidence type="ECO:0000256" key="3">
    <source>
        <dbReference type="ARBA" id="ARBA00022741"/>
    </source>
</evidence>
<dbReference type="GO" id="GO:0016787">
    <property type="term" value="F:hydrolase activity"/>
    <property type="evidence" value="ECO:0007669"/>
    <property type="project" value="UniProtKB-KW"/>
</dbReference>
<evidence type="ECO:0000256" key="9">
    <source>
        <dbReference type="ARBA" id="ARBA00023204"/>
    </source>
</evidence>
<protein>
    <recommendedName>
        <fullName evidence="16">DNA repair protein Rhp26/Rad26</fullName>
    </recommendedName>
</protein>
<dbReference type="SMART" id="SM00487">
    <property type="entry name" value="DEXDc"/>
    <property type="match status" value="1"/>
</dbReference>
<feature type="compositionally biased region" description="Basic and acidic residues" evidence="11">
    <location>
        <begin position="959"/>
        <end position="975"/>
    </location>
</feature>
<keyword evidence="8" id="KW-0238">DNA-binding</keyword>
<feature type="region of interest" description="Disordered" evidence="11">
    <location>
        <begin position="1"/>
        <end position="99"/>
    </location>
</feature>
<evidence type="ECO:0000256" key="10">
    <source>
        <dbReference type="ARBA" id="ARBA00023242"/>
    </source>
</evidence>
<dbReference type="OrthoDB" id="413460at2759"/>
<feature type="compositionally biased region" description="Basic and acidic residues" evidence="11">
    <location>
        <begin position="253"/>
        <end position="269"/>
    </location>
</feature>
<feature type="compositionally biased region" description="Acidic residues" evidence="11">
    <location>
        <begin position="294"/>
        <end position="317"/>
    </location>
</feature>
<feature type="domain" description="Helicase ATP-binding" evidence="12">
    <location>
        <begin position="432"/>
        <end position="625"/>
    </location>
</feature>
<evidence type="ECO:0000256" key="6">
    <source>
        <dbReference type="ARBA" id="ARBA00022806"/>
    </source>
</evidence>
<gene>
    <name evidence="14" type="ORF">ASPVEDRAFT_140381</name>
</gene>
<dbReference type="SUPFAM" id="SSF52540">
    <property type="entry name" value="P-loop containing nucleoside triphosphate hydrolases"/>
    <property type="match status" value="2"/>
</dbReference>
<evidence type="ECO:0000256" key="2">
    <source>
        <dbReference type="ARBA" id="ARBA00007025"/>
    </source>
</evidence>
<comment type="similarity">
    <text evidence="2">Belongs to the SNF2/RAD54 helicase family.</text>
</comment>
<dbReference type="InterPro" id="IPR027417">
    <property type="entry name" value="P-loop_NTPase"/>
</dbReference>
<dbReference type="GO" id="GO:0008094">
    <property type="term" value="F:ATP-dependent activity, acting on DNA"/>
    <property type="evidence" value="ECO:0007669"/>
    <property type="project" value="TreeGrafter"/>
</dbReference>
<comment type="subcellular location">
    <subcellularLocation>
        <location evidence="1">Nucleus</location>
    </subcellularLocation>
</comment>
<keyword evidence="6" id="KW-0347">Helicase</keyword>
<evidence type="ECO:0000256" key="8">
    <source>
        <dbReference type="ARBA" id="ARBA00023125"/>
    </source>
</evidence>
<evidence type="ECO:0000256" key="1">
    <source>
        <dbReference type="ARBA" id="ARBA00004123"/>
    </source>
</evidence>
<feature type="region of interest" description="Disordered" evidence="11">
    <location>
        <begin position="987"/>
        <end position="1006"/>
    </location>
</feature>
<feature type="region of interest" description="Disordered" evidence="11">
    <location>
        <begin position="1069"/>
        <end position="1108"/>
    </location>
</feature>
<evidence type="ECO:0000256" key="7">
    <source>
        <dbReference type="ARBA" id="ARBA00022840"/>
    </source>
</evidence>
<reference evidence="15" key="1">
    <citation type="journal article" date="2017" name="Genome Biol.">
        <title>Comparative genomics reveals high biological diversity and specific adaptations in the industrially and medically important fungal genus Aspergillus.</title>
        <authorList>
            <person name="de Vries R.P."/>
            <person name="Riley R."/>
            <person name="Wiebenga A."/>
            <person name="Aguilar-Osorio G."/>
            <person name="Amillis S."/>
            <person name="Uchima C.A."/>
            <person name="Anderluh G."/>
            <person name="Asadollahi M."/>
            <person name="Askin M."/>
            <person name="Barry K."/>
            <person name="Battaglia E."/>
            <person name="Bayram O."/>
            <person name="Benocci T."/>
            <person name="Braus-Stromeyer S.A."/>
            <person name="Caldana C."/>
            <person name="Canovas D."/>
            <person name="Cerqueira G.C."/>
            <person name="Chen F."/>
            <person name="Chen W."/>
            <person name="Choi C."/>
            <person name="Clum A."/>
            <person name="Dos Santos R.A."/>
            <person name="Damasio A.R."/>
            <person name="Diallinas G."/>
            <person name="Emri T."/>
            <person name="Fekete E."/>
            <person name="Flipphi M."/>
            <person name="Freyberg S."/>
            <person name="Gallo A."/>
            <person name="Gournas C."/>
            <person name="Habgood R."/>
            <person name="Hainaut M."/>
            <person name="Harispe M.L."/>
            <person name="Henrissat B."/>
            <person name="Hilden K.S."/>
            <person name="Hope R."/>
            <person name="Hossain A."/>
            <person name="Karabika E."/>
            <person name="Karaffa L."/>
            <person name="Karanyi Z."/>
            <person name="Krasevec N."/>
            <person name="Kuo A."/>
            <person name="Kusch H."/>
            <person name="LaButti K."/>
            <person name="Lagendijk E.L."/>
            <person name="Lapidus A."/>
            <person name="Levasseur A."/>
            <person name="Lindquist E."/>
            <person name="Lipzen A."/>
            <person name="Logrieco A.F."/>
            <person name="MacCabe A."/>
            <person name="Maekelae M.R."/>
            <person name="Malavazi I."/>
            <person name="Melin P."/>
            <person name="Meyer V."/>
            <person name="Mielnichuk N."/>
            <person name="Miskei M."/>
            <person name="Molnar A.P."/>
            <person name="Mule G."/>
            <person name="Ngan C.Y."/>
            <person name="Orejas M."/>
            <person name="Orosz E."/>
            <person name="Ouedraogo J.P."/>
            <person name="Overkamp K.M."/>
            <person name="Park H.-S."/>
            <person name="Perrone G."/>
            <person name="Piumi F."/>
            <person name="Punt P.J."/>
            <person name="Ram A.F."/>
            <person name="Ramon A."/>
            <person name="Rauscher S."/>
            <person name="Record E."/>
            <person name="Riano-Pachon D.M."/>
            <person name="Robert V."/>
            <person name="Roehrig J."/>
            <person name="Ruller R."/>
            <person name="Salamov A."/>
            <person name="Salih N.S."/>
            <person name="Samson R.A."/>
            <person name="Sandor E."/>
            <person name="Sanguinetti M."/>
            <person name="Schuetze T."/>
            <person name="Sepcic K."/>
            <person name="Shelest E."/>
            <person name="Sherlock G."/>
            <person name="Sophianopoulou V."/>
            <person name="Squina F.M."/>
            <person name="Sun H."/>
            <person name="Susca A."/>
            <person name="Todd R.B."/>
            <person name="Tsang A."/>
            <person name="Unkles S.E."/>
            <person name="van de Wiele N."/>
            <person name="van Rossen-Uffink D."/>
            <person name="Oliveira J.V."/>
            <person name="Vesth T.C."/>
            <person name="Visser J."/>
            <person name="Yu J.-H."/>
            <person name="Zhou M."/>
            <person name="Andersen M.R."/>
            <person name="Archer D.B."/>
            <person name="Baker S.E."/>
            <person name="Benoit I."/>
            <person name="Brakhage A.A."/>
            <person name="Braus G.H."/>
            <person name="Fischer R."/>
            <person name="Frisvad J.C."/>
            <person name="Goldman G.H."/>
            <person name="Houbraken J."/>
            <person name="Oakley B."/>
            <person name="Pocsi I."/>
            <person name="Scazzocchio C."/>
            <person name="Seiboth B."/>
            <person name="vanKuyk P.A."/>
            <person name="Wortman J."/>
            <person name="Dyer P.S."/>
            <person name="Grigoriev I.V."/>
        </authorList>
    </citation>
    <scope>NUCLEOTIDE SEQUENCE [LARGE SCALE GENOMIC DNA]</scope>
    <source>
        <strain evidence="15">CBS 583.65</strain>
    </source>
</reference>
<dbReference type="CDD" id="cd22254">
    <property type="entry name" value="CSB_WHD"/>
    <property type="match status" value="1"/>
</dbReference>
<dbReference type="PROSITE" id="PS51194">
    <property type="entry name" value="HELICASE_CTER"/>
    <property type="match status" value="1"/>
</dbReference>
<dbReference type="GO" id="GO:0005634">
    <property type="term" value="C:nucleus"/>
    <property type="evidence" value="ECO:0007669"/>
    <property type="project" value="TreeGrafter"/>
</dbReference>
<dbReference type="Gene3D" id="3.40.50.10810">
    <property type="entry name" value="Tandem AAA-ATPase domain"/>
    <property type="match status" value="1"/>
</dbReference>
<evidence type="ECO:0000256" key="11">
    <source>
        <dbReference type="SAM" id="MobiDB-lite"/>
    </source>
</evidence>
<dbReference type="CDD" id="cd18000">
    <property type="entry name" value="DEXHc_ERCC6"/>
    <property type="match status" value="1"/>
</dbReference>
<dbReference type="InterPro" id="IPR050496">
    <property type="entry name" value="SNF2_RAD54_helicase_repair"/>
</dbReference>
<dbReference type="EMBL" id="KV878135">
    <property type="protein sequence ID" value="OJJ06786.1"/>
    <property type="molecule type" value="Genomic_DNA"/>
</dbReference>
<dbReference type="InterPro" id="IPR001650">
    <property type="entry name" value="Helicase_C-like"/>
</dbReference>
<keyword evidence="10" id="KW-0539">Nucleus</keyword>
<evidence type="ECO:0000256" key="4">
    <source>
        <dbReference type="ARBA" id="ARBA00022763"/>
    </source>
</evidence>
<feature type="region of interest" description="Disordered" evidence="11">
    <location>
        <begin position="948"/>
        <end position="975"/>
    </location>
</feature>
<dbReference type="InterPro" id="IPR038718">
    <property type="entry name" value="SNF2-like_sf"/>
</dbReference>
<dbReference type="PANTHER" id="PTHR45629">
    <property type="entry name" value="SNF2/RAD54 FAMILY MEMBER"/>
    <property type="match status" value="1"/>
</dbReference>
<dbReference type="SMART" id="SM00490">
    <property type="entry name" value="HELICc"/>
    <property type="match status" value="1"/>
</dbReference>
<dbReference type="GO" id="GO:0006283">
    <property type="term" value="P:transcription-coupled nucleotide-excision repair"/>
    <property type="evidence" value="ECO:0007669"/>
    <property type="project" value="TreeGrafter"/>
</dbReference>
<dbReference type="CDD" id="cd18793">
    <property type="entry name" value="SF2_C_SNF"/>
    <property type="match status" value="1"/>
</dbReference>
<dbReference type="STRING" id="1036611.A0A1L9PZA3"/>
<accession>A0A1L9PZA3</accession>
<feature type="compositionally biased region" description="Polar residues" evidence="11">
    <location>
        <begin position="15"/>
        <end position="32"/>
    </location>
</feature>
<feature type="region of interest" description="Disordered" evidence="11">
    <location>
        <begin position="155"/>
        <end position="174"/>
    </location>
</feature>
<dbReference type="InterPro" id="IPR058951">
    <property type="entry name" value="WHD_Rad26_CSB-like"/>
</dbReference>
<dbReference type="PANTHER" id="PTHR45629:SF7">
    <property type="entry name" value="DNA EXCISION REPAIR PROTEIN ERCC-6-RELATED"/>
    <property type="match status" value="1"/>
</dbReference>
<evidence type="ECO:0000313" key="14">
    <source>
        <dbReference type="EMBL" id="OJJ06786.1"/>
    </source>
</evidence>
<name>A0A1L9PZA3_ASPVE</name>
<dbReference type="FunFam" id="3.40.50.10810:FF:000039">
    <property type="entry name" value="DNA repair protein Rhp26/Rad26"/>
    <property type="match status" value="1"/>
</dbReference>
<dbReference type="InterPro" id="IPR014001">
    <property type="entry name" value="Helicase_ATP-bd"/>
</dbReference>
<evidence type="ECO:0000256" key="5">
    <source>
        <dbReference type="ARBA" id="ARBA00022801"/>
    </source>
</evidence>
<organism evidence="14 15">
    <name type="scientific">Aspergillus versicolor CBS 583.65</name>
    <dbReference type="NCBI Taxonomy" id="1036611"/>
    <lineage>
        <taxon>Eukaryota</taxon>
        <taxon>Fungi</taxon>
        <taxon>Dikarya</taxon>
        <taxon>Ascomycota</taxon>
        <taxon>Pezizomycotina</taxon>
        <taxon>Eurotiomycetes</taxon>
        <taxon>Eurotiomycetidae</taxon>
        <taxon>Eurotiales</taxon>
        <taxon>Aspergillaceae</taxon>
        <taxon>Aspergillus</taxon>
        <taxon>Aspergillus subgen. Nidulantes</taxon>
    </lineage>
</organism>
<feature type="compositionally biased region" description="Basic and acidic residues" evidence="11">
    <location>
        <begin position="51"/>
        <end position="99"/>
    </location>
</feature>
<dbReference type="InterPro" id="IPR000330">
    <property type="entry name" value="SNF2_N"/>
</dbReference>
<feature type="region of interest" description="Disordered" evidence="11">
    <location>
        <begin position="237"/>
        <end position="327"/>
    </location>
</feature>
<proteinExistence type="inferred from homology"/>
<sequence length="1210" mass="135638">MDQNVKNEQDGSPEGPSSENKTQNDTLETSDASPPVGEPASNLDASGGTDEASRLKELQADIRDQDTLERDITRQADRLLMEQADERDNKRLEKTKHEKEKLESQILRLHQRLSQPVGTSARVRLQNDIDKLEGRNAALATDLKEIQQRIIGRREEQETHAEATGTGRMPNESRRDYLIRTGKITPFSRMGAGPNTGPLASLQDTLIDAEDERDELEALEQVKAQSAVSHRNLVRPGFGFDEASESSVAEEPVSERPGKKRKLEKDSRLSKTSVKTEGVDVDMGTLSEGHVSEDQDDSVSYVEEEPESSSEDDNDFMTEEKVAPVKKAKGTEDLEDFSGLDDGNENIYQSRLQKWVTRRGAARRRARKARGADTEQDTNIDEADDAQASGEEEWFMPHPSESDLHLDNDYRVPGDIHPLLFDYQKTGVQWMWELHQQQVGGIIGDEMGLGKTIQAIAFLAGLHYSKMLTKPIVVVCPATVMKQWVNEFHRWWPPFRVSILHTSGSGMVNIKNESSREDALISGTYGSSGSSSGFKSARKVVKRVVEEGHVLVTTYSGLQSYASLLIPVEWGGAILDEGHKIRNPNTSITMHCKELRTPHRIILSGTPMQNNLTELWSLFDFIFPMRLGTLVNFRNQFEFPIRQGGYANASNLQVQTAAKCAETLKDAISPYLLQRFKIDVAADLPKKSEQVLFCRLTKPQRQAYMAFLGSEEMQSILRGRRQVLYGVDILRKICNHPDLQSHKLLYTKANYGNPTKSGKMQVVRSLLELWKDTGHKTLLFAQHRIMLDILEKFVKSLSGFNYRRMDGTTLIQHRQSMVDEFNKDQNIHVFLLTTKVGGLGVNLTGADRVIIYDPDWNPSTDVQARERAWRLGQKRDVTIYRLMTAGTIEEKIYHRQIFKQFLTNKILKDPKQRQTFQLSDLHDLFALGEENQGPTETSKIFKEAEVTYEENNDNGSPKTRQDDHQRDVQAEKQDISKVTGVASIEQFQGAPEQEAKSDEGEPGTNSESRIMEGIFARSGVHSALEHDQIVNGKRVVKADPKIIEAEAKRVAAEAAEELRRASEAAKSVPIGTPTWTGQFGVAGRPDESPMRPSFGGRSSTARRAMAGPSSASILAHLSSRIHPSRSGTNSPTPANATTGKDFITMIRDFITSHGGSVYTQNLIDHFNRYCTTPQKSAEFKEMLKQIAVLNKGGRNGRGKWSLKPEYVRGR</sequence>
<dbReference type="Pfam" id="PF00271">
    <property type="entry name" value="Helicase_C"/>
    <property type="match status" value="1"/>
</dbReference>
<dbReference type="Proteomes" id="UP000184073">
    <property type="component" value="Unassembled WGS sequence"/>
</dbReference>
<evidence type="ECO:0008006" key="16">
    <source>
        <dbReference type="Google" id="ProtNLM"/>
    </source>
</evidence>
<keyword evidence="9" id="KW-0234">DNA repair</keyword>
<keyword evidence="3" id="KW-0547">Nucleotide-binding</keyword>
<dbReference type="InterPro" id="IPR049730">
    <property type="entry name" value="SNF2/RAD54-like_C"/>
</dbReference>
<feature type="region of interest" description="Disordered" evidence="11">
    <location>
        <begin position="363"/>
        <end position="382"/>
    </location>
</feature>
<keyword evidence="15" id="KW-1185">Reference proteome</keyword>
<keyword evidence="4" id="KW-0227">DNA damage</keyword>
<feature type="domain" description="Helicase C-terminal" evidence="13">
    <location>
        <begin position="761"/>
        <end position="922"/>
    </location>
</feature>
<dbReference type="PROSITE" id="PS51192">
    <property type="entry name" value="HELICASE_ATP_BIND_1"/>
    <property type="match status" value="1"/>
</dbReference>
<dbReference type="AlphaFoldDB" id="A0A1L9PZA3"/>
<evidence type="ECO:0000313" key="15">
    <source>
        <dbReference type="Proteomes" id="UP000184073"/>
    </source>
</evidence>
<dbReference type="Gene3D" id="3.40.50.300">
    <property type="entry name" value="P-loop containing nucleotide triphosphate hydrolases"/>
    <property type="match status" value="1"/>
</dbReference>
<dbReference type="Pfam" id="PF25875">
    <property type="entry name" value="WHD_Rad26_CSB"/>
    <property type="match status" value="1"/>
</dbReference>
<dbReference type="GeneID" id="63723164"/>
<dbReference type="GO" id="GO:0005524">
    <property type="term" value="F:ATP binding"/>
    <property type="evidence" value="ECO:0007669"/>
    <property type="project" value="InterPro"/>
</dbReference>